<sequence>MHTSRRPASTVSIDSRPHQANAHTTGHRRKGLEGKRQEPGHPPAQGREPRSRAAPAVE</sequence>
<dbReference type="Proteomes" id="UP000031523">
    <property type="component" value="Chromosome"/>
</dbReference>
<protein>
    <submittedName>
        <fullName evidence="2">Uncharacterized protein</fullName>
    </submittedName>
</protein>
<feature type="region of interest" description="Disordered" evidence="1">
    <location>
        <begin position="1"/>
        <end position="58"/>
    </location>
</feature>
<accession>A0A0B5EVY1</accession>
<proteinExistence type="predicted"/>
<dbReference type="EMBL" id="CP010519">
    <property type="protein sequence ID" value="AJE82277.1"/>
    <property type="molecule type" value="Genomic_DNA"/>
</dbReference>
<reference evidence="2 3" key="1">
    <citation type="submission" date="2015-01" db="EMBL/GenBank/DDBJ databases">
        <title>Enhanced salinomycin production by adjusting the supply of polyketide extender units in Streptomyce albus DSM 41398.</title>
        <authorList>
            <person name="Lu C."/>
        </authorList>
    </citation>
    <scope>NUCLEOTIDE SEQUENCE [LARGE SCALE GENOMIC DNA]</scope>
    <source>
        <strain evidence="3">ATCC 21838 / DSM 41398 / FERM P-419 / JCM 4703 / NBRC 107858</strain>
    </source>
</reference>
<evidence type="ECO:0000313" key="2">
    <source>
        <dbReference type="EMBL" id="AJE82277.1"/>
    </source>
</evidence>
<dbReference type="AlphaFoldDB" id="A0A0B5EVY1"/>
<organism evidence="2 3">
    <name type="scientific">Streptomyces albus (strain ATCC 21838 / DSM 41398 / FERM P-419 / JCM 4703 / NBRC 107858)</name>
    <dbReference type="NCBI Taxonomy" id="1081613"/>
    <lineage>
        <taxon>Bacteria</taxon>
        <taxon>Bacillati</taxon>
        <taxon>Actinomycetota</taxon>
        <taxon>Actinomycetes</taxon>
        <taxon>Kitasatosporales</taxon>
        <taxon>Streptomycetaceae</taxon>
        <taxon>Streptomyces</taxon>
    </lineage>
</organism>
<feature type="compositionally biased region" description="Polar residues" evidence="1">
    <location>
        <begin position="1"/>
        <end position="13"/>
    </location>
</feature>
<keyword evidence="3" id="KW-1185">Reference proteome</keyword>
<dbReference type="KEGG" id="sals:SLNWT_1901"/>
<gene>
    <name evidence="2" type="ORF">SLNWT_1901</name>
</gene>
<evidence type="ECO:0000313" key="3">
    <source>
        <dbReference type="Proteomes" id="UP000031523"/>
    </source>
</evidence>
<evidence type="ECO:0000256" key="1">
    <source>
        <dbReference type="SAM" id="MobiDB-lite"/>
    </source>
</evidence>
<name>A0A0B5EVY1_STRA4</name>